<feature type="compositionally biased region" description="Basic and acidic residues" evidence="1">
    <location>
        <begin position="129"/>
        <end position="138"/>
    </location>
</feature>
<reference evidence="2" key="1">
    <citation type="submission" date="2022-03" db="EMBL/GenBank/DDBJ databases">
        <authorList>
            <person name="Martin H S."/>
        </authorList>
    </citation>
    <scope>NUCLEOTIDE SEQUENCE</scope>
</reference>
<name>A0ABN8J331_9NEOP</name>
<feature type="region of interest" description="Disordered" evidence="1">
    <location>
        <begin position="48"/>
        <end position="82"/>
    </location>
</feature>
<proteinExistence type="predicted"/>
<feature type="non-terminal residue" evidence="2">
    <location>
        <position position="202"/>
    </location>
</feature>
<accession>A0ABN8J331</accession>
<gene>
    <name evidence="2" type="ORF">IPOD504_LOCUS15399</name>
</gene>
<dbReference type="EMBL" id="OW152819">
    <property type="protein sequence ID" value="CAH2072924.1"/>
    <property type="molecule type" value="Genomic_DNA"/>
</dbReference>
<dbReference type="Proteomes" id="UP000837857">
    <property type="component" value="Chromosome 7"/>
</dbReference>
<protein>
    <submittedName>
        <fullName evidence="2">Uncharacterized protein</fullName>
    </submittedName>
</protein>
<organism evidence="2 3">
    <name type="scientific">Iphiclides podalirius</name>
    <name type="common">scarce swallowtail</name>
    <dbReference type="NCBI Taxonomy" id="110791"/>
    <lineage>
        <taxon>Eukaryota</taxon>
        <taxon>Metazoa</taxon>
        <taxon>Ecdysozoa</taxon>
        <taxon>Arthropoda</taxon>
        <taxon>Hexapoda</taxon>
        <taxon>Insecta</taxon>
        <taxon>Pterygota</taxon>
        <taxon>Neoptera</taxon>
        <taxon>Endopterygota</taxon>
        <taxon>Lepidoptera</taxon>
        <taxon>Glossata</taxon>
        <taxon>Ditrysia</taxon>
        <taxon>Papilionoidea</taxon>
        <taxon>Papilionidae</taxon>
        <taxon>Papilioninae</taxon>
        <taxon>Iphiclides</taxon>
    </lineage>
</organism>
<keyword evidence="3" id="KW-1185">Reference proteome</keyword>
<sequence>MSSALHVLRVAAAVGEEFGLAGGTGRRFIFTGCGGRVAAPALARCVTAPRSRTAPQRTTPHHAAPPGQQPSAATCPAEEGNGPHVHTCVPSRGHPFAQHPSIGTDNDVANGTPREFLAAAMGARSRPIKSREQRRGSDGPDGPILPTRRMFNSVRCDALFIGVWKVSVFRISEMRVKARAFATASKLGALGQFACNLVFLVL</sequence>
<evidence type="ECO:0000313" key="2">
    <source>
        <dbReference type="EMBL" id="CAH2072924.1"/>
    </source>
</evidence>
<evidence type="ECO:0000256" key="1">
    <source>
        <dbReference type="SAM" id="MobiDB-lite"/>
    </source>
</evidence>
<evidence type="ECO:0000313" key="3">
    <source>
        <dbReference type="Proteomes" id="UP000837857"/>
    </source>
</evidence>
<feature type="region of interest" description="Disordered" evidence="1">
    <location>
        <begin position="121"/>
        <end position="144"/>
    </location>
</feature>